<gene>
    <name evidence="4" type="ORF">EG244_08230</name>
</gene>
<comment type="similarity">
    <text evidence="1">Belongs to the thioesterase PaaI family.</text>
</comment>
<evidence type="ECO:0000256" key="2">
    <source>
        <dbReference type="ARBA" id="ARBA00022801"/>
    </source>
</evidence>
<dbReference type="Proteomes" id="UP000282125">
    <property type="component" value="Unassembled WGS sequence"/>
</dbReference>
<dbReference type="Gene3D" id="3.10.129.10">
    <property type="entry name" value="Hotdog Thioesterase"/>
    <property type="match status" value="1"/>
</dbReference>
<dbReference type="PANTHER" id="PTHR21660:SF1">
    <property type="entry name" value="ACYL-COENZYME A THIOESTERASE 13"/>
    <property type="match status" value="1"/>
</dbReference>
<dbReference type="CDD" id="cd03443">
    <property type="entry name" value="PaaI_thioesterase"/>
    <property type="match status" value="1"/>
</dbReference>
<evidence type="ECO:0000259" key="3">
    <source>
        <dbReference type="Pfam" id="PF03061"/>
    </source>
</evidence>
<dbReference type="PANTHER" id="PTHR21660">
    <property type="entry name" value="THIOESTERASE SUPERFAMILY MEMBER-RELATED"/>
    <property type="match status" value="1"/>
</dbReference>
<dbReference type="Pfam" id="PF03061">
    <property type="entry name" value="4HBT"/>
    <property type="match status" value="1"/>
</dbReference>
<dbReference type="SUPFAM" id="SSF54637">
    <property type="entry name" value="Thioesterase/thiol ester dehydrase-isomerase"/>
    <property type="match status" value="1"/>
</dbReference>
<dbReference type="InterPro" id="IPR029069">
    <property type="entry name" value="HotDog_dom_sf"/>
</dbReference>
<evidence type="ECO:0000313" key="4">
    <source>
        <dbReference type="EMBL" id="RRH75561.1"/>
    </source>
</evidence>
<dbReference type="OrthoDB" id="9806185at2"/>
<protein>
    <submittedName>
        <fullName evidence="4">PaaI family thioesterase</fullName>
    </submittedName>
</protein>
<dbReference type="InterPro" id="IPR039298">
    <property type="entry name" value="ACOT13"/>
</dbReference>
<reference evidence="4 5" key="1">
    <citation type="submission" date="2018-11" db="EMBL/GenBank/DDBJ databases">
        <title>Gemmobacter sp. nov., YIM 102744-1 draft genome.</title>
        <authorList>
            <person name="Li G."/>
            <person name="Jiang Y."/>
        </authorList>
    </citation>
    <scope>NUCLEOTIDE SEQUENCE [LARGE SCALE GENOMIC DNA]</scope>
    <source>
        <strain evidence="4 5">YIM 102744-1</strain>
    </source>
</reference>
<dbReference type="InterPro" id="IPR006683">
    <property type="entry name" value="Thioestr_dom"/>
</dbReference>
<keyword evidence="2" id="KW-0378">Hydrolase</keyword>
<dbReference type="NCBIfam" id="TIGR00369">
    <property type="entry name" value="unchar_dom_1"/>
    <property type="match status" value="1"/>
</dbReference>
<dbReference type="AlphaFoldDB" id="A0A3P3DN10"/>
<feature type="domain" description="Thioesterase" evidence="3">
    <location>
        <begin position="47"/>
        <end position="120"/>
    </location>
</feature>
<dbReference type="EMBL" id="RRAZ01000010">
    <property type="protein sequence ID" value="RRH75561.1"/>
    <property type="molecule type" value="Genomic_DNA"/>
</dbReference>
<comment type="caution">
    <text evidence="4">The sequence shown here is derived from an EMBL/GenBank/DDBJ whole genome shotgun (WGS) entry which is preliminary data.</text>
</comment>
<dbReference type="InterPro" id="IPR003736">
    <property type="entry name" value="PAAI_dom"/>
</dbReference>
<organism evidence="4 5">
    <name type="scientific">Falsigemmobacter faecalis</name>
    <dbReference type="NCBI Taxonomy" id="2488730"/>
    <lineage>
        <taxon>Bacteria</taxon>
        <taxon>Pseudomonadati</taxon>
        <taxon>Pseudomonadota</taxon>
        <taxon>Alphaproteobacteria</taxon>
        <taxon>Rhodobacterales</taxon>
        <taxon>Paracoccaceae</taxon>
        <taxon>Falsigemmobacter</taxon>
    </lineage>
</organism>
<proteinExistence type="inferred from homology"/>
<keyword evidence="5" id="KW-1185">Reference proteome</keyword>
<sequence length="139" mass="14905">MFMQRRIEESFSRQGFLTLLGARLLSVTPGEVTLGVTLRPEFSQQHGAGHAGISFTLGDVAAGYAALTQIEPGMEVMTSEMKIHLLRPAIGDELIAKGSVIKSGRRLIVTRADVFARRGAEEVLIATLLGTMVPVAADL</sequence>
<dbReference type="GO" id="GO:0047617">
    <property type="term" value="F:fatty acyl-CoA hydrolase activity"/>
    <property type="evidence" value="ECO:0007669"/>
    <property type="project" value="InterPro"/>
</dbReference>
<name>A0A3P3DN10_9RHOB</name>
<accession>A0A3P3DN10</accession>
<evidence type="ECO:0000313" key="5">
    <source>
        <dbReference type="Proteomes" id="UP000282125"/>
    </source>
</evidence>
<evidence type="ECO:0000256" key="1">
    <source>
        <dbReference type="ARBA" id="ARBA00008324"/>
    </source>
</evidence>